<dbReference type="Proteomes" id="UP000293952">
    <property type="component" value="Unassembled WGS sequence"/>
</dbReference>
<keyword evidence="2" id="KW-1185">Reference proteome</keyword>
<accession>A0A4Q4KKI0</accession>
<sequence length="220" mass="24868">MKVTALFITFLLLLNFSFAQEMKIKYDISMKSNDPEMQAQLQMIEGSSLTVFVKDALSRTEMNMGGLMKTTTILDVEKKKGLMLMDGMLGKQAAPFGGTDFDKYKSKENDSKIEYTDETRVILGYKCKKAVMYMEEDNVEMTFWYTENLKTSKAYLGEYSKFGIPGVALEYGIEQSDVTMKFVAVELKTSLNDVKGLFNLNVPAGYTEKSFKEISNMSGQ</sequence>
<evidence type="ECO:0000313" key="2">
    <source>
        <dbReference type="Proteomes" id="UP000293952"/>
    </source>
</evidence>
<dbReference type="RefSeq" id="WP_130093314.1">
    <property type="nucleotide sequence ID" value="NZ_SETE01000003.1"/>
</dbReference>
<comment type="caution">
    <text evidence="1">The sequence shown here is derived from an EMBL/GenBank/DDBJ whole genome shotgun (WGS) entry which is preliminary data.</text>
</comment>
<name>A0A4Q4KKI0_9FLAO</name>
<evidence type="ECO:0000313" key="1">
    <source>
        <dbReference type="EMBL" id="RYM33873.1"/>
    </source>
</evidence>
<gene>
    <name evidence="1" type="ORF">ERX46_07880</name>
</gene>
<evidence type="ECO:0008006" key="3">
    <source>
        <dbReference type="Google" id="ProtNLM"/>
    </source>
</evidence>
<dbReference type="OrthoDB" id="676537at2"/>
<reference evidence="1 2" key="1">
    <citation type="submission" date="2019-02" db="EMBL/GenBank/DDBJ databases">
        <title>Genome sequence of the sea-ice species Brumimicrobium glaciale.</title>
        <authorList>
            <person name="Bowman J.P."/>
        </authorList>
    </citation>
    <scope>NUCLEOTIDE SEQUENCE [LARGE SCALE GENOMIC DNA]</scope>
    <source>
        <strain evidence="1 2">IC156</strain>
    </source>
</reference>
<proteinExistence type="predicted"/>
<protein>
    <recommendedName>
        <fullName evidence="3">DUF4412 domain-containing protein</fullName>
    </recommendedName>
</protein>
<dbReference type="EMBL" id="SETE01000003">
    <property type="protein sequence ID" value="RYM33873.1"/>
    <property type="molecule type" value="Genomic_DNA"/>
</dbReference>
<dbReference type="Pfam" id="PF22252">
    <property type="entry name" value="PNGase_F-II_N"/>
    <property type="match status" value="1"/>
</dbReference>
<organism evidence="1 2">
    <name type="scientific">Brumimicrobium glaciale</name>
    <dbReference type="NCBI Taxonomy" id="200475"/>
    <lineage>
        <taxon>Bacteria</taxon>
        <taxon>Pseudomonadati</taxon>
        <taxon>Bacteroidota</taxon>
        <taxon>Flavobacteriia</taxon>
        <taxon>Flavobacteriales</taxon>
        <taxon>Crocinitomicaceae</taxon>
        <taxon>Brumimicrobium</taxon>
    </lineage>
</organism>
<dbReference type="AlphaFoldDB" id="A0A4Q4KKI0"/>